<feature type="non-terminal residue" evidence="1">
    <location>
        <position position="124"/>
    </location>
</feature>
<name>A0A8K0NFH4_9HYPO</name>
<dbReference type="OrthoDB" id="4841107at2759"/>
<accession>A0A8K0NFH4</accession>
<dbReference type="EMBL" id="SRPY01001165">
    <property type="protein sequence ID" value="KAG5914143.1"/>
    <property type="molecule type" value="Genomic_DNA"/>
</dbReference>
<comment type="caution">
    <text evidence="1">The sequence shown here is derived from an EMBL/GenBank/DDBJ whole genome shotgun (WGS) entry which is preliminary data.</text>
</comment>
<gene>
    <name evidence="1" type="ORF">E4U42_000665</name>
</gene>
<proteinExistence type="predicted"/>
<sequence>MDVNSPPPQFDAAFSTTSHFYFYHTVDPSTASLTSHILGPNLTATFTHSRAPSLLPAATILANLTRKTTGFLAFRPPTNPPTCRTILAWAESGHGHGPAGDLLDGAPPILPNTLWARRAMQLSS</sequence>
<dbReference type="AlphaFoldDB" id="A0A8K0NFH4"/>
<reference evidence="1" key="1">
    <citation type="journal article" date="2020" name="bioRxiv">
        <title>Whole genome comparisons of ergot fungi reveals the divergence and evolution of species within the genus Claviceps are the result of varying mechanisms driving genome evolution and host range expansion.</title>
        <authorList>
            <person name="Wyka S.A."/>
            <person name="Mondo S.J."/>
            <person name="Liu M."/>
            <person name="Dettman J."/>
            <person name="Nalam V."/>
            <person name="Broders K.D."/>
        </authorList>
    </citation>
    <scope>NUCLEOTIDE SEQUENCE</scope>
    <source>
        <strain evidence="1">CCC 489</strain>
    </source>
</reference>
<protein>
    <submittedName>
        <fullName evidence="1">Uncharacterized protein</fullName>
    </submittedName>
</protein>
<keyword evidence="2" id="KW-1185">Reference proteome</keyword>
<evidence type="ECO:0000313" key="2">
    <source>
        <dbReference type="Proteomes" id="UP000811619"/>
    </source>
</evidence>
<dbReference type="Proteomes" id="UP000811619">
    <property type="component" value="Unassembled WGS sequence"/>
</dbReference>
<evidence type="ECO:0000313" key="1">
    <source>
        <dbReference type="EMBL" id="KAG5914143.1"/>
    </source>
</evidence>
<organism evidence="1 2">
    <name type="scientific">Claviceps africana</name>
    <dbReference type="NCBI Taxonomy" id="83212"/>
    <lineage>
        <taxon>Eukaryota</taxon>
        <taxon>Fungi</taxon>
        <taxon>Dikarya</taxon>
        <taxon>Ascomycota</taxon>
        <taxon>Pezizomycotina</taxon>
        <taxon>Sordariomycetes</taxon>
        <taxon>Hypocreomycetidae</taxon>
        <taxon>Hypocreales</taxon>
        <taxon>Clavicipitaceae</taxon>
        <taxon>Claviceps</taxon>
    </lineage>
</organism>